<dbReference type="InParanoid" id="A0A371RIH0"/>
<dbReference type="Gene3D" id="2.30.130.40">
    <property type="entry name" value="LON domain-like"/>
    <property type="match status" value="1"/>
</dbReference>
<dbReference type="SMART" id="SM00464">
    <property type="entry name" value="LON"/>
    <property type="match status" value="1"/>
</dbReference>
<feature type="domain" description="Lon N-terminal" evidence="1">
    <location>
        <begin position="12"/>
        <end position="204"/>
    </location>
</feature>
<dbReference type="AlphaFoldDB" id="A0A371RIH0"/>
<gene>
    <name evidence="2" type="ORF">DX908_08305</name>
</gene>
<evidence type="ECO:0000313" key="3">
    <source>
        <dbReference type="Proteomes" id="UP000264589"/>
    </source>
</evidence>
<dbReference type="Proteomes" id="UP000264589">
    <property type="component" value="Unassembled WGS sequence"/>
</dbReference>
<dbReference type="PANTHER" id="PTHR46732">
    <property type="entry name" value="ATP-DEPENDENT PROTEASE LA (LON) DOMAIN PROTEIN"/>
    <property type="match status" value="1"/>
</dbReference>
<reference evidence="2 3" key="1">
    <citation type="submission" date="2018-08" db="EMBL/GenBank/DDBJ databases">
        <title>Parvularcula sp. SM1705, isolated from surface water of the South Sea China.</title>
        <authorList>
            <person name="Sun L."/>
        </authorList>
    </citation>
    <scope>NUCLEOTIDE SEQUENCE [LARGE SCALE GENOMIC DNA]</scope>
    <source>
        <strain evidence="2 3">SM1705</strain>
    </source>
</reference>
<proteinExistence type="predicted"/>
<dbReference type="InterPro" id="IPR003111">
    <property type="entry name" value="Lon_prtase_N"/>
</dbReference>
<dbReference type="PANTHER" id="PTHR46732:SF8">
    <property type="entry name" value="ATP-DEPENDENT PROTEASE LA (LON) DOMAIN PROTEIN"/>
    <property type="match status" value="1"/>
</dbReference>
<protein>
    <recommendedName>
        <fullName evidence="1">Lon N-terminal domain-containing protein</fullName>
    </recommendedName>
</protein>
<dbReference type="InterPro" id="IPR046336">
    <property type="entry name" value="Lon_prtase_N_sf"/>
</dbReference>
<sequence length="220" mass="24395">MTDTGLVLPDEIALFPLRDAALFPRSHLPLNMFEPRYLAMTEYALGANRLIGMIRPRSENEDMNPPLYSIGCAGRVVSFSETDNGQFLVELLGVSRFRLISDHLTDGNFRMGEVDWSAFRSDPSSPQEDTDSLRPQLLSSLETYLKSTGLAADWETIDNAATETIVNSVAVSCPFDADEKQALLEAPSLTQRIRDLMTLMEIAAAEALDDMAPDTFSRIQ</sequence>
<dbReference type="SUPFAM" id="SSF88697">
    <property type="entry name" value="PUA domain-like"/>
    <property type="match status" value="1"/>
</dbReference>
<dbReference type="EMBL" id="QUQO01000001">
    <property type="protein sequence ID" value="RFB05257.1"/>
    <property type="molecule type" value="Genomic_DNA"/>
</dbReference>
<evidence type="ECO:0000259" key="1">
    <source>
        <dbReference type="PROSITE" id="PS51787"/>
    </source>
</evidence>
<dbReference type="OrthoDB" id="9806457at2"/>
<evidence type="ECO:0000313" key="2">
    <source>
        <dbReference type="EMBL" id="RFB05257.1"/>
    </source>
</evidence>
<comment type="caution">
    <text evidence="2">The sequence shown here is derived from an EMBL/GenBank/DDBJ whole genome shotgun (WGS) entry which is preliminary data.</text>
</comment>
<organism evidence="2 3">
    <name type="scientific">Parvularcula marina</name>
    <dbReference type="NCBI Taxonomy" id="2292771"/>
    <lineage>
        <taxon>Bacteria</taxon>
        <taxon>Pseudomonadati</taxon>
        <taxon>Pseudomonadota</taxon>
        <taxon>Alphaproteobacteria</taxon>
        <taxon>Parvularculales</taxon>
        <taxon>Parvularculaceae</taxon>
        <taxon>Parvularcula</taxon>
    </lineage>
</organism>
<dbReference type="PROSITE" id="PS51787">
    <property type="entry name" value="LON_N"/>
    <property type="match status" value="1"/>
</dbReference>
<accession>A0A371RIH0</accession>
<dbReference type="Pfam" id="PF02190">
    <property type="entry name" value="LON_substr_bdg"/>
    <property type="match status" value="1"/>
</dbReference>
<dbReference type="RefSeq" id="WP_116391889.1">
    <property type="nucleotide sequence ID" value="NZ_QUQO01000001.1"/>
</dbReference>
<name>A0A371RIH0_9PROT</name>
<dbReference type="InterPro" id="IPR015947">
    <property type="entry name" value="PUA-like_sf"/>
</dbReference>
<keyword evidence="3" id="KW-1185">Reference proteome</keyword>